<dbReference type="GO" id="GO:0005886">
    <property type="term" value="C:plasma membrane"/>
    <property type="evidence" value="ECO:0007669"/>
    <property type="project" value="UniProtKB-SubCell"/>
</dbReference>
<evidence type="ECO:0000256" key="7">
    <source>
        <dbReference type="RuleBase" id="RU363032"/>
    </source>
</evidence>
<feature type="transmembrane region" description="Helical" evidence="7">
    <location>
        <begin position="425"/>
        <end position="447"/>
    </location>
</feature>
<evidence type="ECO:0000259" key="8">
    <source>
        <dbReference type="PROSITE" id="PS50928"/>
    </source>
</evidence>
<gene>
    <name evidence="9" type="ORF">ACFSBT_11455</name>
</gene>
<accession>A0ABD6AW96</accession>
<reference evidence="9 10" key="1">
    <citation type="journal article" date="2019" name="Int. J. Syst. Evol. Microbiol.">
        <title>The Global Catalogue of Microorganisms (GCM) 10K type strain sequencing project: providing services to taxonomists for standard genome sequencing and annotation.</title>
        <authorList>
            <consortium name="The Broad Institute Genomics Platform"/>
            <consortium name="The Broad Institute Genome Sequencing Center for Infectious Disease"/>
            <person name="Wu L."/>
            <person name="Ma J."/>
        </authorList>
    </citation>
    <scope>NUCLEOTIDE SEQUENCE [LARGE SCALE GENOMIC DNA]</scope>
    <source>
        <strain evidence="9 10">CGMCC 1.12563</strain>
    </source>
</reference>
<protein>
    <submittedName>
        <fullName evidence="9">ABC transporter permease</fullName>
    </submittedName>
</protein>
<dbReference type="InterPro" id="IPR035906">
    <property type="entry name" value="MetI-like_sf"/>
</dbReference>
<evidence type="ECO:0000313" key="10">
    <source>
        <dbReference type="Proteomes" id="UP001597187"/>
    </source>
</evidence>
<keyword evidence="5 7" id="KW-1133">Transmembrane helix</keyword>
<feature type="transmembrane region" description="Helical" evidence="7">
    <location>
        <begin position="32"/>
        <end position="49"/>
    </location>
</feature>
<evidence type="ECO:0000256" key="4">
    <source>
        <dbReference type="ARBA" id="ARBA00022692"/>
    </source>
</evidence>
<dbReference type="InterPro" id="IPR025966">
    <property type="entry name" value="OppC_N"/>
</dbReference>
<evidence type="ECO:0000256" key="6">
    <source>
        <dbReference type="ARBA" id="ARBA00023136"/>
    </source>
</evidence>
<name>A0ABD6AW96_9EURY</name>
<dbReference type="Gene3D" id="1.10.3720.10">
    <property type="entry name" value="MetI-like"/>
    <property type="match status" value="1"/>
</dbReference>
<proteinExistence type="inferred from homology"/>
<dbReference type="AlphaFoldDB" id="A0ABD6AW96"/>
<comment type="caution">
    <text evidence="9">The sequence shown here is derived from an EMBL/GenBank/DDBJ whole genome shotgun (WGS) entry which is preliminary data.</text>
</comment>
<feature type="transmembrane region" description="Helical" evidence="7">
    <location>
        <begin position="180"/>
        <end position="199"/>
    </location>
</feature>
<dbReference type="InterPro" id="IPR050366">
    <property type="entry name" value="BP-dependent_transpt_permease"/>
</dbReference>
<keyword evidence="3" id="KW-1003">Cell membrane</keyword>
<keyword evidence="2 7" id="KW-0813">Transport</keyword>
<keyword evidence="10" id="KW-1185">Reference proteome</keyword>
<feature type="transmembrane region" description="Helical" evidence="7">
    <location>
        <begin position="141"/>
        <end position="159"/>
    </location>
</feature>
<dbReference type="Pfam" id="PF00528">
    <property type="entry name" value="BPD_transp_1"/>
    <property type="match status" value="1"/>
</dbReference>
<keyword evidence="6 7" id="KW-0472">Membrane</keyword>
<dbReference type="Pfam" id="PF12911">
    <property type="entry name" value="OppC_N"/>
    <property type="match status" value="1"/>
</dbReference>
<dbReference type="Proteomes" id="UP001597187">
    <property type="component" value="Unassembled WGS sequence"/>
</dbReference>
<dbReference type="InterPro" id="IPR000515">
    <property type="entry name" value="MetI-like"/>
</dbReference>
<organism evidence="9 10">
    <name type="scientific">Halomarina rubra</name>
    <dbReference type="NCBI Taxonomy" id="2071873"/>
    <lineage>
        <taxon>Archaea</taxon>
        <taxon>Methanobacteriati</taxon>
        <taxon>Methanobacteriota</taxon>
        <taxon>Stenosarchaea group</taxon>
        <taxon>Halobacteria</taxon>
        <taxon>Halobacteriales</taxon>
        <taxon>Natronomonadaceae</taxon>
        <taxon>Halomarina</taxon>
    </lineage>
</organism>
<feature type="transmembrane region" description="Helical" evidence="7">
    <location>
        <begin position="266"/>
        <end position="288"/>
    </location>
</feature>
<feature type="transmembrane region" description="Helical" evidence="7">
    <location>
        <begin position="101"/>
        <end position="121"/>
    </location>
</feature>
<keyword evidence="4 7" id="KW-0812">Transmembrane</keyword>
<dbReference type="CDD" id="cd06261">
    <property type="entry name" value="TM_PBP2"/>
    <property type="match status" value="1"/>
</dbReference>
<feature type="transmembrane region" description="Helical" evidence="7">
    <location>
        <begin position="69"/>
        <end position="89"/>
    </location>
</feature>
<dbReference type="RefSeq" id="WP_250873856.1">
    <property type="nucleotide sequence ID" value="NZ_JALXFV010000005.1"/>
</dbReference>
<dbReference type="PROSITE" id="PS50928">
    <property type="entry name" value="ABC_TM1"/>
    <property type="match status" value="1"/>
</dbReference>
<dbReference type="EMBL" id="JBHUDC010000005">
    <property type="protein sequence ID" value="MFD1513894.1"/>
    <property type="molecule type" value="Genomic_DNA"/>
</dbReference>
<feature type="transmembrane region" description="Helical" evidence="7">
    <location>
        <begin position="309"/>
        <end position="333"/>
    </location>
</feature>
<comment type="subcellular location">
    <subcellularLocation>
        <location evidence="1 7">Cell membrane</location>
        <topology evidence="1 7">Multi-pass membrane protein</topology>
    </subcellularLocation>
</comment>
<evidence type="ECO:0000256" key="3">
    <source>
        <dbReference type="ARBA" id="ARBA00022475"/>
    </source>
</evidence>
<dbReference type="SUPFAM" id="SSF161098">
    <property type="entry name" value="MetI-like"/>
    <property type="match status" value="1"/>
</dbReference>
<evidence type="ECO:0000256" key="2">
    <source>
        <dbReference type="ARBA" id="ARBA00022448"/>
    </source>
</evidence>
<evidence type="ECO:0000256" key="5">
    <source>
        <dbReference type="ARBA" id="ARBA00022989"/>
    </source>
</evidence>
<dbReference type="PANTHER" id="PTHR43386">
    <property type="entry name" value="OLIGOPEPTIDE TRANSPORT SYSTEM PERMEASE PROTEIN APPC"/>
    <property type="match status" value="1"/>
</dbReference>
<evidence type="ECO:0000313" key="9">
    <source>
        <dbReference type="EMBL" id="MFD1513894.1"/>
    </source>
</evidence>
<feature type="domain" description="ABC transmembrane type-1" evidence="8">
    <location>
        <begin position="260"/>
        <end position="448"/>
    </location>
</feature>
<dbReference type="PANTHER" id="PTHR43386:SF1">
    <property type="entry name" value="D,D-DIPEPTIDE TRANSPORT SYSTEM PERMEASE PROTEIN DDPC-RELATED"/>
    <property type="match status" value="1"/>
</dbReference>
<sequence>MATKNTSERFDTVDWDEIAANAPDGNGTSTRAYLAALGLLAVLFVYDLVVASGEATFAAVGVSYDVPLFHWVLAFSLLSFAFLGLLPLVRNRGHASANFAGIVVATGAMLAVIIYDGIYLANAVPTFSAIGWNYDVTGLDYLFGFSLLVFAFYAALPLYQNPRMTSYYWSEFRKNRPAMVSLVFLAFIFGVGIVGPLFINYPEAEFFRKYQPPVFATVSMNFVLECVGQQANGVCHGTWDYPLGTTNQGRDILTMIIYGMQISAKIAFVTTLIAIGVGTAVGTISAYAGGLVDEVLMRYVDIMQSFPTLILYLLILYIFGADLTLFILLLGFFSWSGTARYVRSNALAKSQEEYIKAVQLSGASLYRIIRRHIIPNTASSIVTDLTLLIPAFLLAEAQLAFLGLGDSEIASWGVLISVGRNDLSFAPWITLAPGIVLFFTILAFAFIGDAALDALDPEAQAEAES</sequence>
<comment type="similarity">
    <text evidence="7">Belongs to the binding-protein-dependent transport system permease family.</text>
</comment>
<evidence type="ECO:0000256" key="1">
    <source>
        <dbReference type="ARBA" id="ARBA00004651"/>
    </source>
</evidence>